<comment type="caution">
    <text evidence="9">The sequence shown here is derived from an EMBL/GenBank/DDBJ whole genome shotgun (WGS) entry which is preliminary data.</text>
</comment>
<dbReference type="Pfam" id="PF00588">
    <property type="entry name" value="SpoU_methylase"/>
    <property type="match status" value="1"/>
</dbReference>
<evidence type="ECO:0000256" key="1">
    <source>
        <dbReference type="ARBA" id="ARBA00022490"/>
    </source>
</evidence>
<evidence type="ECO:0000256" key="2">
    <source>
        <dbReference type="ARBA" id="ARBA00022603"/>
    </source>
</evidence>
<dbReference type="GO" id="GO:0141098">
    <property type="term" value="F:tRNA (cytidine(34)-2'-O)-methyltransferase activity"/>
    <property type="evidence" value="ECO:0007669"/>
    <property type="project" value="RHEA"/>
</dbReference>
<evidence type="ECO:0000256" key="3">
    <source>
        <dbReference type="ARBA" id="ARBA00022679"/>
    </source>
</evidence>
<keyword evidence="2 6" id="KW-0489">Methyltransferase</keyword>
<evidence type="ECO:0000313" key="10">
    <source>
        <dbReference type="Proteomes" id="UP000186112"/>
    </source>
</evidence>
<feature type="binding site" evidence="6 7">
    <location>
        <position position="130"/>
    </location>
    <ligand>
        <name>S-adenosyl-L-methionine</name>
        <dbReference type="ChEBI" id="CHEBI:59789"/>
    </ligand>
</feature>
<dbReference type="GO" id="GO:0003723">
    <property type="term" value="F:RNA binding"/>
    <property type="evidence" value="ECO:0007669"/>
    <property type="project" value="InterPro"/>
</dbReference>
<keyword evidence="3 6" id="KW-0808">Transferase</keyword>
<dbReference type="InterPro" id="IPR001537">
    <property type="entry name" value="SpoU_MeTrfase"/>
</dbReference>
<dbReference type="GO" id="GO:0141102">
    <property type="term" value="F:tRNA (5-carboxymethylaminomethyluridine(34)-2'-O)-methyltransferase activity"/>
    <property type="evidence" value="ECO:0007669"/>
    <property type="project" value="RHEA"/>
</dbReference>
<dbReference type="PIRSF" id="PIRSF029256">
    <property type="entry name" value="SpoU_TrmH_prd"/>
    <property type="match status" value="1"/>
</dbReference>
<feature type="binding site" evidence="6 7">
    <location>
        <position position="122"/>
    </location>
    <ligand>
        <name>S-adenosyl-L-methionine</name>
        <dbReference type="ChEBI" id="CHEBI:59789"/>
    </ligand>
</feature>
<keyword evidence="4 6" id="KW-0949">S-adenosyl-L-methionine</keyword>
<reference evidence="9 10" key="1">
    <citation type="submission" date="2016-02" db="EMBL/GenBank/DDBJ databases">
        <title>Genome sequence of Tissierella creatinophila DSM 6911.</title>
        <authorList>
            <person name="Poehlein A."/>
            <person name="Daniel R."/>
        </authorList>
    </citation>
    <scope>NUCLEOTIDE SEQUENCE [LARGE SCALE GENOMIC DNA]</scope>
    <source>
        <strain evidence="9 10">DSM 6911</strain>
    </source>
</reference>
<comment type="similarity">
    <text evidence="6">Belongs to the class IV-like SAM-binding methyltransferase superfamily. RNA methyltransferase TrmH family. TrmL subfamily.</text>
</comment>
<comment type="subcellular location">
    <subcellularLocation>
        <location evidence="6">Cytoplasm</location>
    </subcellularLocation>
</comment>
<dbReference type="PANTHER" id="PTHR42971:SF1">
    <property type="entry name" value="TRNA (CYTIDINE(34)-2'-O)-METHYLTRANSFERASE"/>
    <property type="match status" value="1"/>
</dbReference>
<dbReference type="InterPro" id="IPR029026">
    <property type="entry name" value="tRNA_m1G_MTases_N"/>
</dbReference>
<organism evidence="9 10">
    <name type="scientific">Tissierella creatinophila DSM 6911</name>
    <dbReference type="NCBI Taxonomy" id="1123403"/>
    <lineage>
        <taxon>Bacteria</taxon>
        <taxon>Bacillati</taxon>
        <taxon>Bacillota</taxon>
        <taxon>Tissierellia</taxon>
        <taxon>Tissierellales</taxon>
        <taxon>Tissierellaceae</taxon>
        <taxon>Tissierella</taxon>
    </lineage>
</organism>
<dbReference type="GO" id="GO:0005737">
    <property type="term" value="C:cytoplasm"/>
    <property type="evidence" value="ECO:0007669"/>
    <property type="project" value="UniProtKB-SubCell"/>
</dbReference>
<dbReference type="NCBIfam" id="TIGR00185">
    <property type="entry name" value="tRNA_yibK_trmL"/>
    <property type="match status" value="1"/>
</dbReference>
<evidence type="ECO:0000256" key="7">
    <source>
        <dbReference type="PIRSR" id="PIRSR029256-1"/>
    </source>
</evidence>
<dbReference type="RefSeq" id="WP_075724176.1">
    <property type="nucleotide sequence ID" value="NZ_LTDM01000002.1"/>
</dbReference>
<evidence type="ECO:0000256" key="4">
    <source>
        <dbReference type="ARBA" id="ARBA00022691"/>
    </source>
</evidence>
<dbReference type="InterPro" id="IPR016914">
    <property type="entry name" value="TrmL"/>
</dbReference>
<keyword evidence="5 6" id="KW-0819">tRNA processing</keyword>
<comment type="catalytic activity">
    <reaction evidence="6">
        <text>5-carboxymethylaminomethyluridine(34) in tRNA(Leu) + S-adenosyl-L-methionine = 5-carboxymethylaminomethyl-2'-O-methyluridine(34) in tRNA(Leu) + S-adenosyl-L-homocysteine + H(+)</text>
        <dbReference type="Rhea" id="RHEA:43088"/>
        <dbReference type="Rhea" id="RHEA-COMP:10333"/>
        <dbReference type="Rhea" id="RHEA-COMP:10334"/>
        <dbReference type="ChEBI" id="CHEBI:15378"/>
        <dbReference type="ChEBI" id="CHEBI:57856"/>
        <dbReference type="ChEBI" id="CHEBI:59789"/>
        <dbReference type="ChEBI" id="CHEBI:74508"/>
        <dbReference type="ChEBI" id="CHEBI:74511"/>
        <dbReference type="EC" id="2.1.1.207"/>
    </reaction>
</comment>
<dbReference type="PANTHER" id="PTHR42971">
    <property type="entry name" value="TRNA (CYTIDINE(34)-2'-O)-METHYLTRANSFERASE"/>
    <property type="match status" value="1"/>
</dbReference>
<comment type="function">
    <text evidence="6">Could methylate the ribose at the nucleotide 34 wobble position in tRNA.</text>
</comment>
<sequence length="154" mass="17878">MSLNIVLVEPEIPHNTGSIARTCALTNTNLHLVKPLGFCVDDKYLKRAGLDYWHLVNINYYNSLEEVVLKHPDNDFYFATTKTENSYTDFKYRDESFFVFGKETKGLSKEILEKYWETTIKIPMVDIKRSLNLSNSANIILFEALRQLNFSSLK</sequence>
<dbReference type="SUPFAM" id="SSF75217">
    <property type="entry name" value="alpha/beta knot"/>
    <property type="match status" value="1"/>
</dbReference>
<keyword evidence="10" id="KW-1185">Reference proteome</keyword>
<dbReference type="EC" id="2.1.1.207" evidence="6"/>
<evidence type="ECO:0000313" key="9">
    <source>
        <dbReference type="EMBL" id="OLS03856.1"/>
    </source>
</evidence>
<dbReference type="HAMAP" id="MF_01885">
    <property type="entry name" value="tRNA_methyltr_TrmL"/>
    <property type="match status" value="1"/>
</dbReference>
<dbReference type="OrthoDB" id="9789043at2"/>
<dbReference type="CDD" id="cd18094">
    <property type="entry name" value="SpoU-like_TrmL"/>
    <property type="match status" value="1"/>
</dbReference>
<gene>
    <name evidence="9" type="primary">trmL</name>
    <name evidence="9" type="ORF">TICRE_01820</name>
</gene>
<feature type="domain" description="tRNA/rRNA methyltransferase SpoU type" evidence="8">
    <location>
        <begin position="3"/>
        <end position="142"/>
    </location>
</feature>
<dbReference type="Gene3D" id="3.40.1280.10">
    <property type="match status" value="1"/>
</dbReference>
<feature type="binding site" evidence="6 7">
    <location>
        <position position="101"/>
    </location>
    <ligand>
        <name>S-adenosyl-L-methionine</name>
        <dbReference type="ChEBI" id="CHEBI:59789"/>
    </ligand>
</feature>
<dbReference type="GO" id="GO:0042802">
    <property type="term" value="F:identical protein binding"/>
    <property type="evidence" value="ECO:0007669"/>
    <property type="project" value="UniProtKB-ARBA"/>
</dbReference>
<dbReference type="EMBL" id="LTDM01000002">
    <property type="protein sequence ID" value="OLS03856.1"/>
    <property type="molecule type" value="Genomic_DNA"/>
</dbReference>
<keyword evidence="1 6" id="KW-0963">Cytoplasm</keyword>
<dbReference type="FunFam" id="3.40.1280.10:FF:000002">
    <property type="entry name" value="Peptidylprolyl isomerase"/>
    <property type="match status" value="1"/>
</dbReference>
<comment type="catalytic activity">
    <reaction evidence="6">
        <text>cytidine(34) in tRNA + S-adenosyl-L-methionine = 2'-O-methylcytidine(34) in tRNA + S-adenosyl-L-homocysteine + H(+)</text>
        <dbReference type="Rhea" id="RHEA:43084"/>
        <dbReference type="Rhea" id="RHEA-COMP:10331"/>
        <dbReference type="Rhea" id="RHEA-COMP:10332"/>
        <dbReference type="ChEBI" id="CHEBI:15378"/>
        <dbReference type="ChEBI" id="CHEBI:57856"/>
        <dbReference type="ChEBI" id="CHEBI:59789"/>
        <dbReference type="ChEBI" id="CHEBI:74495"/>
        <dbReference type="ChEBI" id="CHEBI:82748"/>
        <dbReference type="EC" id="2.1.1.207"/>
    </reaction>
</comment>
<name>A0A1U7M997_TISCR</name>
<protein>
    <recommendedName>
        <fullName evidence="6">Putative tRNA (cytidine(34)-2'-O)-methyltransferase</fullName>
        <ecNumber evidence="6">2.1.1.207</ecNumber>
    </recommendedName>
    <alternativeName>
        <fullName evidence="6">tRNA (cytidine/uridine-2'-O-)-methyltransferase</fullName>
    </alternativeName>
</protein>
<dbReference type="AlphaFoldDB" id="A0A1U7M997"/>
<comment type="caution">
    <text evidence="6">Lacks conserved residue(s) required for the propagation of feature annotation.</text>
</comment>
<accession>A0A1U7M997</accession>
<dbReference type="Proteomes" id="UP000186112">
    <property type="component" value="Unassembled WGS sequence"/>
</dbReference>
<dbReference type="InterPro" id="IPR029028">
    <property type="entry name" value="Alpha/beta_knot_MTases"/>
</dbReference>
<proteinExistence type="inferred from homology"/>
<evidence type="ECO:0000259" key="8">
    <source>
        <dbReference type="Pfam" id="PF00588"/>
    </source>
</evidence>
<dbReference type="GO" id="GO:0002130">
    <property type="term" value="P:wobble position ribose methylation"/>
    <property type="evidence" value="ECO:0007669"/>
    <property type="project" value="TreeGrafter"/>
</dbReference>
<evidence type="ECO:0000256" key="6">
    <source>
        <dbReference type="HAMAP-Rule" id="MF_01885"/>
    </source>
</evidence>
<evidence type="ECO:0000256" key="5">
    <source>
        <dbReference type="ARBA" id="ARBA00022694"/>
    </source>
</evidence>